<name>A0A261TME2_9BORD</name>
<evidence type="ECO:0000313" key="6">
    <source>
        <dbReference type="EMBL" id="OZI50461.1"/>
    </source>
</evidence>
<accession>A0A261TME2</accession>
<dbReference type="Gene3D" id="1.10.10.10">
    <property type="entry name" value="Winged helix-like DNA-binding domain superfamily/Winged helix DNA-binding domain"/>
    <property type="match status" value="1"/>
</dbReference>
<dbReference type="InterPro" id="IPR005119">
    <property type="entry name" value="LysR_subst-bd"/>
</dbReference>
<dbReference type="GO" id="GO:0010628">
    <property type="term" value="P:positive regulation of gene expression"/>
    <property type="evidence" value="ECO:0007669"/>
    <property type="project" value="TreeGrafter"/>
</dbReference>
<evidence type="ECO:0000256" key="4">
    <source>
        <dbReference type="ARBA" id="ARBA00023163"/>
    </source>
</evidence>
<dbReference type="SUPFAM" id="SSF46785">
    <property type="entry name" value="Winged helix' DNA-binding domain"/>
    <property type="match status" value="1"/>
</dbReference>
<dbReference type="OrthoDB" id="110033at2"/>
<protein>
    <recommendedName>
        <fullName evidence="5">HTH lysR-type domain-containing protein</fullName>
    </recommendedName>
</protein>
<dbReference type="GO" id="GO:0003700">
    <property type="term" value="F:DNA-binding transcription factor activity"/>
    <property type="evidence" value="ECO:0007669"/>
    <property type="project" value="InterPro"/>
</dbReference>
<keyword evidence="7" id="KW-1185">Reference proteome</keyword>
<dbReference type="PANTHER" id="PTHR30427:SF1">
    <property type="entry name" value="TRANSCRIPTIONAL ACTIVATOR PROTEIN LYSR"/>
    <property type="match status" value="1"/>
</dbReference>
<dbReference type="Proteomes" id="UP000216885">
    <property type="component" value="Unassembled WGS sequence"/>
</dbReference>
<proteinExistence type="inferred from homology"/>
<dbReference type="Gene3D" id="3.40.190.290">
    <property type="match status" value="1"/>
</dbReference>
<evidence type="ECO:0000256" key="2">
    <source>
        <dbReference type="ARBA" id="ARBA00023015"/>
    </source>
</evidence>
<dbReference type="GO" id="GO:0043565">
    <property type="term" value="F:sequence-specific DNA binding"/>
    <property type="evidence" value="ECO:0007669"/>
    <property type="project" value="TreeGrafter"/>
</dbReference>
<dbReference type="Pfam" id="PF00126">
    <property type="entry name" value="HTH_1"/>
    <property type="match status" value="1"/>
</dbReference>
<evidence type="ECO:0000313" key="7">
    <source>
        <dbReference type="Proteomes" id="UP000216885"/>
    </source>
</evidence>
<comment type="similarity">
    <text evidence="1">Belongs to the LysR transcriptional regulatory family.</text>
</comment>
<dbReference type="InterPro" id="IPR036390">
    <property type="entry name" value="WH_DNA-bd_sf"/>
</dbReference>
<dbReference type="PANTHER" id="PTHR30427">
    <property type="entry name" value="TRANSCRIPTIONAL ACTIVATOR PROTEIN LYSR"/>
    <property type="match status" value="1"/>
</dbReference>
<dbReference type="EMBL" id="NEVQ01000022">
    <property type="protein sequence ID" value="OZI50461.1"/>
    <property type="molecule type" value="Genomic_DNA"/>
</dbReference>
<keyword evidence="2" id="KW-0805">Transcription regulation</keyword>
<keyword evidence="3" id="KW-0238">DNA-binding</keyword>
<reference evidence="6 7" key="1">
    <citation type="submission" date="2017-05" db="EMBL/GenBank/DDBJ databases">
        <title>Complete and WGS of Bordetella genogroups.</title>
        <authorList>
            <person name="Spilker T."/>
            <person name="LiPuma J."/>
        </authorList>
    </citation>
    <scope>NUCLEOTIDE SEQUENCE [LARGE SCALE GENOMIC DNA]</scope>
    <source>
        <strain evidence="6 7">AU9919</strain>
    </source>
</reference>
<dbReference type="InterPro" id="IPR036388">
    <property type="entry name" value="WH-like_DNA-bd_sf"/>
</dbReference>
<feature type="domain" description="HTH lysR-type" evidence="5">
    <location>
        <begin position="32"/>
        <end position="89"/>
    </location>
</feature>
<evidence type="ECO:0000256" key="3">
    <source>
        <dbReference type="ARBA" id="ARBA00023125"/>
    </source>
</evidence>
<comment type="caution">
    <text evidence="6">The sequence shown here is derived from an EMBL/GenBank/DDBJ whole genome shotgun (WGS) entry which is preliminary data.</text>
</comment>
<organism evidence="6 7">
    <name type="scientific">Bordetella genomosp. 4</name>
    <dbReference type="NCBI Taxonomy" id="463044"/>
    <lineage>
        <taxon>Bacteria</taxon>
        <taxon>Pseudomonadati</taxon>
        <taxon>Pseudomonadota</taxon>
        <taxon>Betaproteobacteria</taxon>
        <taxon>Burkholderiales</taxon>
        <taxon>Alcaligenaceae</taxon>
        <taxon>Bordetella</taxon>
    </lineage>
</organism>
<gene>
    <name evidence="6" type="ORF">CAL20_21615</name>
</gene>
<sequence length="339" mass="37063">MYSRGVQSHGGLRKHAAHIKIGQAAKGDTMHLTVRQMEVIRAVSRYGSVGEAASALGISQPAVSLLLRECALQAGFPFFVRKRGRLQATRETLEIMGELNRIFDSIARVNRLVDDMRELTEGSVQISTVPTIAENLLAPTSVRFREDWPQIQISVIATDNVSVSDSVFQERVDFGIVLSPLSQDGRMIEGRLTDLCEAELVCVVPEDCPLAKLPVVTPRDLEPYPLISFDKNLPLGALIEESYRIAGVKRKIALSVTLTAVAYSLARSGAGVAIIDPFYLLTGRNQGVATIRFQPRMPVKAQLLLPNNTPLSRPAQLFVAALKKTAVALKDSLPREANL</sequence>
<evidence type="ECO:0000256" key="1">
    <source>
        <dbReference type="ARBA" id="ARBA00009437"/>
    </source>
</evidence>
<dbReference type="Pfam" id="PF03466">
    <property type="entry name" value="LysR_substrate"/>
    <property type="match status" value="1"/>
</dbReference>
<dbReference type="AlphaFoldDB" id="A0A261TME2"/>
<dbReference type="InterPro" id="IPR000847">
    <property type="entry name" value="LysR_HTH_N"/>
</dbReference>
<evidence type="ECO:0000259" key="5">
    <source>
        <dbReference type="PROSITE" id="PS50931"/>
    </source>
</evidence>
<dbReference type="PROSITE" id="PS50931">
    <property type="entry name" value="HTH_LYSR"/>
    <property type="match status" value="1"/>
</dbReference>
<keyword evidence="4" id="KW-0804">Transcription</keyword>
<dbReference type="SUPFAM" id="SSF53850">
    <property type="entry name" value="Periplasmic binding protein-like II"/>
    <property type="match status" value="1"/>
</dbReference>